<feature type="transmembrane region" description="Helical" evidence="1">
    <location>
        <begin position="23"/>
        <end position="42"/>
    </location>
</feature>
<comment type="caution">
    <text evidence="2">The sequence shown here is derived from an EMBL/GenBank/DDBJ whole genome shotgun (WGS) entry which is preliminary data.</text>
</comment>
<feature type="transmembrane region" description="Helical" evidence="1">
    <location>
        <begin position="169"/>
        <end position="191"/>
    </location>
</feature>
<keyword evidence="1" id="KW-0812">Transmembrane</keyword>
<dbReference type="OrthoDB" id="3822725at2"/>
<proteinExistence type="predicted"/>
<keyword evidence="1" id="KW-1133">Transmembrane helix</keyword>
<organism evidence="2 3">
    <name type="scientific">Nocardia stercoris</name>
    <dbReference type="NCBI Taxonomy" id="2483361"/>
    <lineage>
        <taxon>Bacteria</taxon>
        <taxon>Bacillati</taxon>
        <taxon>Actinomycetota</taxon>
        <taxon>Actinomycetes</taxon>
        <taxon>Mycobacteriales</taxon>
        <taxon>Nocardiaceae</taxon>
        <taxon>Nocardia</taxon>
    </lineage>
</organism>
<feature type="transmembrane region" description="Helical" evidence="1">
    <location>
        <begin position="54"/>
        <end position="75"/>
    </location>
</feature>
<dbReference type="RefSeq" id="WP_122189258.1">
    <property type="nucleotide sequence ID" value="NZ_RFFH01000007.1"/>
</dbReference>
<feature type="transmembrane region" description="Helical" evidence="1">
    <location>
        <begin position="141"/>
        <end position="162"/>
    </location>
</feature>
<protein>
    <submittedName>
        <fullName evidence="2">Uncharacterized protein</fullName>
    </submittedName>
</protein>
<evidence type="ECO:0000313" key="3">
    <source>
        <dbReference type="Proteomes" id="UP000279275"/>
    </source>
</evidence>
<evidence type="ECO:0000313" key="2">
    <source>
        <dbReference type="EMBL" id="RMI31308.1"/>
    </source>
</evidence>
<keyword evidence="1" id="KW-0472">Membrane</keyword>
<dbReference type="EMBL" id="RFFH01000007">
    <property type="protein sequence ID" value="RMI31308.1"/>
    <property type="molecule type" value="Genomic_DNA"/>
</dbReference>
<keyword evidence="3" id="KW-1185">Reference proteome</keyword>
<reference evidence="2 3" key="1">
    <citation type="submission" date="2018-10" db="EMBL/GenBank/DDBJ databases">
        <title>Isolation from cow dung.</title>
        <authorList>
            <person name="Ling L."/>
        </authorList>
    </citation>
    <scope>NUCLEOTIDE SEQUENCE [LARGE SCALE GENOMIC DNA]</scope>
    <source>
        <strain evidence="2 3">NEAU-LL90</strain>
    </source>
</reference>
<dbReference type="AlphaFoldDB" id="A0A3M2L9Q7"/>
<feature type="transmembrane region" description="Helical" evidence="1">
    <location>
        <begin position="211"/>
        <end position="231"/>
    </location>
</feature>
<dbReference type="Proteomes" id="UP000279275">
    <property type="component" value="Unassembled WGS sequence"/>
</dbReference>
<gene>
    <name evidence="2" type="ORF">EBN03_18265</name>
</gene>
<sequence length="240" mass="25611">MSDFSTLLLAEWRKTVATRANRWLLAGSAALTAGAVAIPAVFPHAVEQTRAGYLTYSGLGLTRLLPMVMILTMTAEWTRRTGLITFTQQVRRSRVLAAKVVVGVLLSLAAATVGFVAATAAMLVADAGGRQISYAWDWPQVIGFVVFVVLIGLVGSAFGALLHHTAAAIVAFFALGALMNLFSIGSLKSVGEWINTGQTYGWVLSGEWNGHVPQIISVTAIWIVVPLAYGLTLGARRDIR</sequence>
<accession>A0A3M2L9Q7</accession>
<evidence type="ECO:0000256" key="1">
    <source>
        <dbReference type="SAM" id="Phobius"/>
    </source>
</evidence>
<name>A0A3M2L9Q7_9NOCA</name>
<feature type="transmembrane region" description="Helical" evidence="1">
    <location>
        <begin position="96"/>
        <end position="121"/>
    </location>
</feature>